<organism evidence="3 4">
    <name type="scientific">Myriangium duriaei CBS 260.36</name>
    <dbReference type="NCBI Taxonomy" id="1168546"/>
    <lineage>
        <taxon>Eukaryota</taxon>
        <taxon>Fungi</taxon>
        <taxon>Dikarya</taxon>
        <taxon>Ascomycota</taxon>
        <taxon>Pezizomycotina</taxon>
        <taxon>Dothideomycetes</taxon>
        <taxon>Dothideomycetidae</taxon>
        <taxon>Myriangiales</taxon>
        <taxon>Myriangiaceae</taxon>
        <taxon>Myriangium</taxon>
    </lineage>
</organism>
<feature type="transmembrane region" description="Helical" evidence="2">
    <location>
        <begin position="96"/>
        <end position="121"/>
    </location>
</feature>
<keyword evidence="4" id="KW-1185">Reference proteome</keyword>
<dbReference type="InterPro" id="IPR053018">
    <property type="entry name" value="Elsinochrome_Biosynth-Asso"/>
</dbReference>
<evidence type="ECO:0000313" key="4">
    <source>
        <dbReference type="Proteomes" id="UP000799439"/>
    </source>
</evidence>
<dbReference type="PANTHER" id="PTHR37577:SF1">
    <property type="entry name" value="INTEGRAL MEMBRANE PROTEIN"/>
    <property type="match status" value="1"/>
</dbReference>
<feature type="transmembrane region" description="Helical" evidence="2">
    <location>
        <begin position="161"/>
        <end position="180"/>
    </location>
</feature>
<keyword evidence="2" id="KW-1133">Transmembrane helix</keyword>
<keyword evidence="2" id="KW-0472">Membrane</keyword>
<proteinExistence type="predicted"/>
<accession>A0A9P4MIE7</accession>
<evidence type="ECO:0000313" key="3">
    <source>
        <dbReference type="EMBL" id="KAF2150944.1"/>
    </source>
</evidence>
<gene>
    <name evidence="3" type="ORF">K461DRAFT_279726</name>
</gene>
<feature type="transmembrane region" description="Helical" evidence="2">
    <location>
        <begin position="477"/>
        <end position="502"/>
    </location>
</feature>
<feature type="transmembrane region" description="Helical" evidence="2">
    <location>
        <begin position="316"/>
        <end position="336"/>
    </location>
</feature>
<feature type="transmembrane region" description="Helical" evidence="2">
    <location>
        <begin position="351"/>
        <end position="370"/>
    </location>
</feature>
<evidence type="ECO:0000256" key="2">
    <source>
        <dbReference type="SAM" id="Phobius"/>
    </source>
</evidence>
<name>A0A9P4MIE7_9PEZI</name>
<dbReference type="PANTHER" id="PTHR37577">
    <property type="entry name" value="INTEGRAL MEMBRANE PROTEIN"/>
    <property type="match status" value="1"/>
</dbReference>
<reference evidence="3" key="1">
    <citation type="journal article" date="2020" name="Stud. Mycol.">
        <title>101 Dothideomycetes genomes: a test case for predicting lifestyles and emergence of pathogens.</title>
        <authorList>
            <person name="Haridas S."/>
            <person name="Albert R."/>
            <person name="Binder M."/>
            <person name="Bloem J."/>
            <person name="Labutti K."/>
            <person name="Salamov A."/>
            <person name="Andreopoulos B."/>
            <person name="Baker S."/>
            <person name="Barry K."/>
            <person name="Bills G."/>
            <person name="Bluhm B."/>
            <person name="Cannon C."/>
            <person name="Castanera R."/>
            <person name="Culley D."/>
            <person name="Daum C."/>
            <person name="Ezra D."/>
            <person name="Gonzalez J."/>
            <person name="Henrissat B."/>
            <person name="Kuo A."/>
            <person name="Liang C."/>
            <person name="Lipzen A."/>
            <person name="Lutzoni F."/>
            <person name="Magnuson J."/>
            <person name="Mondo S."/>
            <person name="Nolan M."/>
            <person name="Ohm R."/>
            <person name="Pangilinan J."/>
            <person name="Park H.-J."/>
            <person name="Ramirez L."/>
            <person name="Alfaro M."/>
            <person name="Sun H."/>
            <person name="Tritt A."/>
            <person name="Yoshinaga Y."/>
            <person name="Zwiers L.-H."/>
            <person name="Turgeon B."/>
            <person name="Goodwin S."/>
            <person name="Spatafora J."/>
            <person name="Crous P."/>
            <person name="Grigoriev I."/>
        </authorList>
    </citation>
    <scope>NUCLEOTIDE SEQUENCE</scope>
    <source>
        <strain evidence="3">CBS 260.36</strain>
    </source>
</reference>
<feature type="transmembrane region" description="Helical" evidence="2">
    <location>
        <begin position="127"/>
        <end position="149"/>
    </location>
</feature>
<keyword evidence="2" id="KW-0812">Transmembrane</keyword>
<feature type="transmembrane region" description="Helical" evidence="2">
    <location>
        <begin position="40"/>
        <end position="62"/>
    </location>
</feature>
<feature type="region of interest" description="Disordered" evidence="1">
    <location>
        <begin position="380"/>
        <end position="399"/>
    </location>
</feature>
<evidence type="ECO:0000256" key="1">
    <source>
        <dbReference type="SAM" id="MobiDB-lite"/>
    </source>
</evidence>
<sequence>MSDNNTDYTNITFTPEQLQSCAILPFIGEVPAIDADISGIGVLIAFFLSAYLTYAAVLFSYLSGLVDPRLLRPVDTLVHRVPNGIRRDSTRRVIETFVILLSDQQIVVGLAILIAGFVGLAGTINVYHFQIVIYLAWLASSVHLSALTMLSEFFSSHRAVLHWRLVGMTAVMLMLLVSLVPTASNLWAIGNPGDYLGIDPAVLATLPNYEKRVGWGVPAKCYFFKNHGLGVNPDAPMGITLLLISYLWKLGGLFGPSRRTYQRYIRRPVEKRLERMLHRQALKKARNRQGWIRTRYAMTLLSYVWLFSQNELMGSFAASLHLSWIGLIFGTIQIVVPRQQNIDWASQENQWGFGQIVPIVLLVQPVGLILEHWSKRNSRTEEDRSGTEMSDFRHSHRAGDQLRDKPRLPLSEYFETLDLDRAKTLPLPNDLQDHQRALYASRVFQALIIWTELGGAGVCAFTFYWDTTALGDVSTANWFGVVIGIAIVWGAQFLLLLCSIPFSRIYR</sequence>
<feature type="transmembrane region" description="Helical" evidence="2">
    <location>
        <begin position="443"/>
        <end position="465"/>
    </location>
</feature>
<dbReference type="Proteomes" id="UP000799439">
    <property type="component" value="Unassembled WGS sequence"/>
</dbReference>
<dbReference type="EMBL" id="ML996088">
    <property type="protein sequence ID" value="KAF2150944.1"/>
    <property type="molecule type" value="Genomic_DNA"/>
</dbReference>
<dbReference type="OrthoDB" id="5427664at2759"/>
<feature type="transmembrane region" description="Helical" evidence="2">
    <location>
        <begin position="235"/>
        <end position="256"/>
    </location>
</feature>
<comment type="caution">
    <text evidence="3">The sequence shown here is derived from an EMBL/GenBank/DDBJ whole genome shotgun (WGS) entry which is preliminary data.</text>
</comment>
<protein>
    <submittedName>
        <fullName evidence="3">Uncharacterized protein</fullName>
    </submittedName>
</protein>
<dbReference type="AlphaFoldDB" id="A0A9P4MIE7"/>